<gene>
    <name evidence="1" type="ORF">CleRT_02080</name>
</gene>
<organism evidence="1 2">
    <name type="scientific">Candidatus Coxiella mudrowiae</name>
    <dbReference type="NCBI Taxonomy" id="2054173"/>
    <lineage>
        <taxon>Bacteria</taxon>
        <taxon>Pseudomonadati</taxon>
        <taxon>Pseudomonadota</taxon>
        <taxon>Gammaproteobacteria</taxon>
        <taxon>Legionellales</taxon>
        <taxon>Coxiellaceae</taxon>
        <taxon>Coxiella</taxon>
    </lineage>
</organism>
<evidence type="ECO:0008006" key="3">
    <source>
        <dbReference type="Google" id="ProtNLM"/>
    </source>
</evidence>
<accession>A0ABM5UTF9</accession>
<proteinExistence type="predicted"/>
<name>A0ABM5UTF9_9COXI</name>
<evidence type="ECO:0000313" key="1">
    <source>
        <dbReference type="EMBL" id="AKQ33238.1"/>
    </source>
</evidence>
<sequence>MSTLILLTRGYLWLVVLDYESFSSKRGRTLYQRGVTDWSVSLASFCVSVLELVFWVKITPPEPMYWYHEEKLCLAATPLQRSRNFSKKEKQRELLILLFILEFITP</sequence>
<protein>
    <recommendedName>
        <fullName evidence="3">Transposase</fullName>
    </recommendedName>
</protein>
<evidence type="ECO:0000313" key="2">
    <source>
        <dbReference type="Proteomes" id="UP000063965"/>
    </source>
</evidence>
<dbReference type="Proteomes" id="UP000063965">
    <property type="component" value="Chromosome"/>
</dbReference>
<reference evidence="1 2" key="1">
    <citation type="journal article" date="2015" name="Genome Biol. Evol.">
        <title>Distinctive Genome Reduction Rates Revealed by Genomic Analyses of Two Coxiella-Like Endosymbionts in Ticks.</title>
        <authorList>
            <person name="Gottlieb Y."/>
            <person name="Lalzar I."/>
            <person name="Klasson L."/>
        </authorList>
    </citation>
    <scope>NUCLEOTIDE SEQUENCE [LARGE SCALE GENOMIC DNA]</scope>
    <source>
        <strain evidence="1 2">CRt</strain>
    </source>
</reference>
<keyword evidence="2" id="KW-1185">Reference proteome</keyword>
<dbReference type="EMBL" id="CP011126">
    <property type="protein sequence ID" value="AKQ33238.1"/>
    <property type="molecule type" value="Genomic_DNA"/>
</dbReference>